<organism evidence="4 5">
    <name type="scientific">Trichomonas vaginalis (strain ATCC PRA-98 / G3)</name>
    <dbReference type="NCBI Taxonomy" id="412133"/>
    <lineage>
        <taxon>Eukaryota</taxon>
        <taxon>Metamonada</taxon>
        <taxon>Parabasalia</taxon>
        <taxon>Trichomonadida</taxon>
        <taxon>Trichomonadidae</taxon>
        <taxon>Trichomonas</taxon>
    </lineage>
</organism>
<feature type="repeat" description="WD" evidence="3">
    <location>
        <begin position="376"/>
        <end position="409"/>
    </location>
</feature>
<dbReference type="InterPro" id="IPR037264">
    <property type="entry name" value="TFIID_NTD2_sf"/>
</dbReference>
<accession>A2EJR7</accession>
<dbReference type="eggNOG" id="KOG0263">
    <property type="taxonomic scope" value="Eukaryota"/>
</dbReference>
<evidence type="ECO:0000256" key="2">
    <source>
        <dbReference type="ARBA" id="ARBA00022737"/>
    </source>
</evidence>
<dbReference type="Pfam" id="PF00400">
    <property type="entry name" value="WD40"/>
    <property type="match status" value="3"/>
</dbReference>
<dbReference type="Gene3D" id="2.130.10.10">
    <property type="entry name" value="YVTN repeat-like/Quinoprotein amine dehydrogenase"/>
    <property type="match status" value="1"/>
</dbReference>
<evidence type="ECO:0000313" key="4">
    <source>
        <dbReference type="EMBL" id="EAY07141.1"/>
    </source>
</evidence>
<dbReference type="PROSITE" id="PS00678">
    <property type="entry name" value="WD_REPEATS_1"/>
    <property type="match status" value="1"/>
</dbReference>
<protein>
    <submittedName>
        <fullName evidence="4">Uncharacterized protein</fullName>
    </submittedName>
</protein>
<evidence type="ECO:0000256" key="3">
    <source>
        <dbReference type="PROSITE-ProRule" id="PRU00221"/>
    </source>
</evidence>
<dbReference type="PANTHER" id="PTHR19857:SF8">
    <property type="entry name" value="ANGIO-ASSOCIATED MIGRATORY CELL PROTEIN"/>
    <property type="match status" value="1"/>
</dbReference>
<gene>
    <name evidence="4" type="ORF">TVAG_343050</name>
</gene>
<reference evidence="4" key="1">
    <citation type="submission" date="2006-10" db="EMBL/GenBank/DDBJ databases">
        <authorList>
            <person name="Amadeo P."/>
            <person name="Zhao Q."/>
            <person name="Wortman J."/>
            <person name="Fraser-Liggett C."/>
            <person name="Carlton J."/>
        </authorList>
    </citation>
    <scope>NUCLEOTIDE SEQUENCE</scope>
    <source>
        <strain evidence="4">G3</strain>
    </source>
</reference>
<dbReference type="SMR" id="A2EJR7"/>
<dbReference type="Proteomes" id="UP000001542">
    <property type="component" value="Unassembled WGS sequence"/>
</dbReference>
<dbReference type="KEGG" id="tva:4765027"/>
<dbReference type="AlphaFoldDB" id="A2EJR7"/>
<keyword evidence="1 3" id="KW-0853">WD repeat</keyword>
<keyword evidence="5" id="KW-1185">Reference proteome</keyword>
<dbReference type="InterPro" id="IPR036322">
    <property type="entry name" value="WD40_repeat_dom_sf"/>
</dbReference>
<dbReference type="GO" id="GO:0005634">
    <property type="term" value="C:nucleus"/>
    <property type="evidence" value="ECO:0007669"/>
    <property type="project" value="UniProtKB-ARBA"/>
</dbReference>
<dbReference type="SMART" id="SM00320">
    <property type="entry name" value="WD40"/>
    <property type="match status" value="5"/>
</dbReference>
<dbReference type="VEuPathDB" id="TrichDB:TVAG_343050"/>
<sequence length="534" mass="60374">MTEETYPLPQFVLEYLNRNPAAFSALNQNRTNPEAHNAVGSLRLFDSSRTPHKIDYAYNYFTQNIVLNSPPAYQREYKQLLFPLFINLAQQLFLSQDYQAPLDFIEKYRYEQPPQCQEKIQELINNRRIPKEVIPLKMCSEAYHQLLAKIDAVADNPNTAILSYIINSAVKVTEEEDINHEYLYSNDSSISRRPNSSELTNPVKVTLPPYSARYSGELSMQRPQLTSEEDIPCVHQSFPDIANIEIYNHHNRISDIQIAPNGRLFSFAQGPNVYLNTIDQLSNLGEHNTMRLVSHNTQILATAFSQDSRLFASSSIDGIIKISHLEAFIPYMRINTGVYPIFSLAFDYSGTFLACGCGDKTIKVYHTKDGSLLRLLIGHAQSPMKILFTRDSKRLISISEDMTVKFWDLYSSQPFIGSFTVPYIPTALALDPTNTKIAVGMINGCLSLWDTKNGTKLWESKNDLDSMITDIKFTLDGSMVLASGVNGIIGGWKWEEKEMVMKIDAVSSTIDQMIITERNSVLTAGRSVRGNVII</sequence>
<dbReference type="PROSITE" id="PS50082">
    <property type="entry name" value="WD_REPEATS_2"/>
    <property type="match status" value="2"/>
</dbReference>
<feature type="repeat" description="WD" evidence="3">
    <location>
        <begin position="292"/>
        <end position="322"/>
    </location>
</feature>
<dbReference type="STRING" id="5722.A2EJR7"/>
<evidence type="ECO:0000256" key="1">
    <source>
        <dbReference type="ARBA" id="ARBA00022574"/>
    </source>
</evidence>
<name>A2EJR7_TRIV3</name>
<dbReference type="InParanoid" id="A2EJR7"/>
<dbReference type="OrthoDB" id="10266330at2759"/>
<keyword evidence="2" id="KW-0677">Repeat</keyword>
<dbReference type="EMBL" id="DS113407">
    <property type="protein sequence ID" value="EAY07141.1"/>
    <property type="molecule type" value="Genomic_DNA"/>
</dbReference>
<dbReference type="PANTHER" id="PTHR19857">
    <property type="entry name" value="MITOCHONDRIAL DIVISION PROTEIN 1-RELATED"/>
    <property type="match status" value="1"/>
</dbReference>
<dbReference type="RefSeq" id="XP_001319364.1">
    <property type="nucleotide sequence ID" value="XM_001319329.1"/>
</dbReference>
<dbReference type="SUPFAM" id="SSF160897">
    <property type="entry name" value="Taf5 N-terminal domain-like"/>
    <property type="match status" value="1"/>
</dbReference>
<dbReference type="VEuPathDB" id="TrichDB:TVAGG3_0579880"/>
<dbReference type="SUPFAM" id="SSF50978">
    <property type="entry name" value="WD40 repeat-like"/>
    <property type="match status" value="1"/>
</dbReference>
<reference evidence="4" key="2">
    <citation type="journal article" date="2007" name="Science">
        <title>Draft genome sequence of the sexually transmitted pathogen Trichomonas vaginalis.</title>
        <authorList>
            <person name="Carlton J.M."/>
            <person name="Hirt R.P."/>
            <person name="Silva J.C."/>
            <person name="Delcher A.L."/>
            <person name="Schatz M."/>
            <person name="Zhao Q."/>
            <person name="Wortman J.R."/>
            <person name="Bidwell S.L."/>
            <person name="Alsmark U.C.M."/>
            <person name="Besteiro S."/>
            <person name="Sicheritz-Ponten T."/>
            <person name="Noel C.J."/>
            <person name="Dacks J.B."/>
            <person name="Foster P.G."/>
            <person name="Simillion C."/>
            <person name="Van de Peer Y."/>
            <person name="Miranda-Saavedra D."/>
            <person name="Barton G.J."/>
            <person name="Westrop G.D."/>
            <person name="Mueller S."/>
            <person name="Dessi D."/>
            <person name="Fiori P.L."/>
            <person name="Ren Q."/>
            <person name="Paulsen I."/>
            <person name="Zhang H."/>
            <person name="Bastida-Corcuera F.D."/>
            <person name="Simoes-Barbosa A."/>
            <person name="Brown M.T."/>
            <person name="Hayes R.D."/>
            <person name="Mukherjee M."/>
            <person name="Okumura C.Y."/>
            <person name="Schneider R."/>
            <person name="Smith A.J."/>
            <person name="Vanacova S."/>
            <person name="Villalvazo M."/>
            <person name="Haas B.J."/>
            <person name="Pertea M."/>
            <person name="Feldblyum T.V."/>
            <person name="Utterback T.R."/>
            <person name="Shu C.L."/>
            <person name="Osoegawa K."/>
            <person name="de Jong P.J."/>
            <person name="Hrdy I."/>
            <person name="Horvathova L."/>
            <person name="Zubacova Z."/>
            <person name="Dolezal P."/>
            <person name="Malik S.B."/>
            <person name="Logsdon J.M. Jr."/>
            <person name="Henze K."/>
            <person name="Gupta A."/>
            <person name="Wang C.C."/>
            <person name="Dunne R.L."/>
            <person name="Upcroft J.A."/>
            <person name="Upcroft P."/>
            <person name="White O."/>
            <person name="Salzberg S.L."/>
            <person name="Tang P."/>
            <person name="Chiu C.-H."/>
            <person name="Lee Y.-S."/>
            <person name="Embley T.M."/>
            <person name="Coombs G.H."/>
            <person name="Mottram J.C."/>
            <person name="Tachezy J."/>
            <person name="Fraser-Liggett C.M."/>
            <person name="Johnson P.J."/>
        </authorList>
    </citation>
    <scope>NUCLEOTIDE SEQUENCE [LARGE SCALE GENOMIC DNA]</scope>
    <source>
        <strain evidence="4">G3</strain>
    </source>
</reference>
<evidence type="ECO:0000313" key="5">
    <source>
        <dbReference type="Proteomes" id="UP000001542"/>
    </source>
</evidence>
<dbReference type="InterPro" id="IPR019775">
    <property type="entry name" value="WD40_repeat_CS"/>
</dbReference>
<proteinExistence type="predicted"/>
<dbReference type="InterPro" id="IPR015943">
    <property type="entry name" value="WD40/YVTN_repeat-like_dom_sf"/>
</dbReference>
<dbReference type="InterPro" id="IPR001680">
    <property type="entry name" value="WD40_rpt"/>
</dbReference>
<dbReference type="Gene3D" id="1.25.40.500">
    <property type="entry name" value="TFIID subunit TAF5, NTD2 domain"/>
    <property type="match status" value="1"/>
</dbReference>
<dbReference type="PROSITE" id="PS50294">
    <property type="entry name" value="WD_REPEATS_REGION"/>
    <property type="match status" value="1"/>
</dbReference>
<dbReference type="InterPro" id="IPR051179">
    <property type="entry name" value="WD_repeat_multifunction"/>
</dbReference>